<dbReference type="EMBL" id="CM056815">
    <property type="protein sequence ID" value="KAJ8628562.1"/>
    <property type="molecule type" value="Genomic_DNA"/>
</dbReference>
<keyword evidence="2" id="KW-1185">Reference proteome</keyword>
<evidence type="ECO:0000313" key="1">
    <source>
        <dbReference type="EMBL" id="KAJ8628562.1"/>
    </source>
</evidence>
<organism evidence="1 2">
    <name type="scientific">Persea americana</name>
    <name type="common">Avocado</name>
    <dbReference type="NCBI Taxonomy" id="3435"/>
    <lineage>
        <taxon>Eukaryota</taxon>
        <taxon>Viridiplantae</taxon>
        <taxon>Streptophyta</taxon>
        <taxon>Embryophyta</taxon>
        <taxon>Tracheophyta</taxon>
        <taxon>Spermatophyta</taxon>
        <taxon>Magnoliopsida</taxon>
        <taxon>Magnoliidae</taxon>
        <taxon>Laurales</taxon>
        <taxon>Lauraceae</taxon>
        <taxon>Persea</taxon>
    </lineage>
</organism>
<comment type="caution">
    <text evidence="1">The sequence shown here is derived from an EMBL/GenBank/DDBJ whole genome shotgun (WGS) entry which is preliminary data.</text>
</comment>
<gene>
    <name evidence="1" type="ORF">MRB53_021885</name>
</gene>
<name>A0ACC2L632_PERAE</name>
<sequence>MRKKEKKRALFANIKEKLPNGSFGSVGGTGKDVEEGGGARGLHVVGVRNGGEMEEDEVGEGGKGWGGEVWEVEGEEWARRGFGGRGRGRVMREERGGGEWLVWEKRKRREER</sequence>
<protein>
    <submittedName>
        <fullName evidence="1">Uncharacterized protein</fullName>
    </submittedName>
</protein>
<reference evidence="1 2" key="1">
    <citation type="journal article" date="2022" name="Hortic Res">
        <title>A haplotype resolved chromosomal level avocado genome allows analysis of novel avocado genes.</title>
        <authorList>
            <person name="Nath O."/>
            <person name="Fletcher S.J."/>
            <person name="Hayward A."/>
            <person name="Shaw L.M."/>
            <person name="Masouleh A.K."/>
            <person name="Furtado A."/>
            <person name="Henry R.J."/>
            <person name="Mitter N."/>
        </authorList>
    </citation>
    <scope>NUCLEOTIDE SEQUENCE [LARGE SCALE GENOMIC DNA]</scope>
    <source>
        <strain evidence="2">cv. Hass</strain>
    </source>
</reference>
<evidence type="ECO:0000313" key="2">
    <source>
        <dbReference type="Proteomes" id="UP001234297"/>
    </source>
</evidence>
<proteinExistence type="predicted"/>
<dbReference type="Proteomes" id="UP001234297">
    <property type="component" value="Chromosome 7"/>
</dbReference>
<accession>A0ACC2L632</accession>